<dbReference type="AlphaFoldDB" id="A0A368G7G2"/>
<evidence type="ECO:0008006" key="5">
    <source>
        <dbReference type="Google" id="ProtNLM"/>
    </source>
</evidence>
<comment type="caution">
    <text evidence="3">The sequence shown here is derived from an EMBL/GenBank/DDBJ whole genome shotgun (WGS) entry which is preliminary data.</text>
</comment>
<keyword evidence="4" id="KW-1185">Reference proteome</keyword>
<organism evidence="3 4">
    <name type="scientific">Ancylostoma caninum</name>
    <name type="common">Dog hookworm</name>
    <dbReference type="NCBI Taxonomy" id="29170"/>
    <lineage>
        <taxon>Eukaryota</taxon>
        <taxon>Metazoa</taxon>
        <taxon>Ecdysozoa</taxon>
        <taxon>Nematoda</taxon>
        <taxon>Chromadorea</taxon>
        <taxon>Rhabditida</taxon>
        <taxon>Rhabditina</taxon>
        <taxon>Rhabditomorpha</taxon>
        <taxon>Strongyloidea</taxon>
        <taxon>Ancylostomatidae</taxon>
        <taxon>Ancylostomatinae</taxon>
        <taxon>Ancylostoma</taxon>
    </lineage>
</organism>
<proteinExistence type="predicted"/>
<evidence type="ECO:0000313" key="3">
    <source>
        <dbReference type="EMBL" id="RCN38617.1"/>
    </source>
</evidence>
<accession>A0A368G7G2</accession>
<evidence type="ECO:0000256" key="1">
    <source>
        <dbReference type="SAM" id="MobiDB-lite"/>
    </source>
</evidence>
<feature type="chain" id="PRO_5016727648" description="Calponin-homology (CH) domain-containing protein" evidence="2">
    <location>
        <begin position="29"/>
        <end position="202"/>
    </location>
</feature>
<dbReference type="Proteomes" id="UP000252519">
    <property type="component" value="Unassembled WGS sequence"/>
</dbReference>
<name>A0A368G7G2_ANCCA</name>
<evidence type="ECO:0000256" key="2">
    <source>
        <dbReference type="SAM" id="SignalP"/>
    </source>
</evidence>
<sequence>MNMNSVTVSMRACFCVNIVASLLYLFQALKEEIATPVVGSVTRKWRNSTSPRLQKSAVHTNLPSAKTSNPPSSGSNQRSRLPSHIGRVSNTVMAVPKGTLLDDQQRQKSVTRATTIKNNKITVVNSNRSSLSSNCREVQNAAAAADVIRKVFLERLDLSLSDNLEGIALQLADGVHLCSLVNALRARTIPSFFTYSTVVIIT</sequence>
<dbReference type="EMBL" id="JOJR01000386">
    <property type="protein sequence ID" value="RCN38617.1"/>
    <property type="molecule type" value="Genomic_DNA"/>
</dbReference>
<feature type="region of interest" description="Disordered" evidence="1">
    <location>
        <begin position="44"/>
        <end position="88"/>
    </location>
</feature>
<dbReference type="OrthoDB" id="5867228at2759"/>
<protein>
    <recommendedName>
        <fullName evidence="5">Calponin-homology (CH) domain-containing protein</fullName>
    </recommendedName>
</protein>
<gene>
    <name evidence="3" type="ORF">ANCCAN_15464</name>
</gene>
<keyword evidence="2" id="KW-0732">Signal</keyword>
<feature type="signal peptide" evidence="2">
    <location>
        <begin position="1"/>
        <end position="28"/>
    </location>
</feature>
<reference evidence="3 4" key="1">
    <citation type="submission" date="2014-10" db="EMBL/GenBank/DDBJ databases">
        <title>Draft genome of the hookworm Ancylostoma caninum.</title>
        <authorList>
            <person name="Mitreva M."/>
        </authorList>
    </citation>
    <scope>NUCLEOTIDE SEQUENCE [LARGE SCALE GENOMIC DNA]</scope>
    <source>
        <strain evidence="3 4">Baltimore</strain>
    </source>
</reference>
<evidence type="ECO:0000313" key="4">
    <source>
        <dbReference type="Proteomes" id="UP000252519"/>
    </source>
</evidence>
<feature type="compositionally biased region" description="Polar residues" evidence="1">
    <location>
        <begin position="47"/>
        <end position="80"/>
    </location>
</feature>